<dbReference type="InterPro" id="IPR043128">
    <property type="entry name" value="Rev_trsase/Diguanyl_cyclase"/>
</dbReference>
<dbReference type="InterPro" id="IPR055854">
    <property type="entry name" value="DUF7431"/>
</dbReference>
<organism evidence="6 7">
    <name type="scientific">Gigaspora margarita</name>
    <dbReference type="NCBI Taxonomy" id="4874"/>
    <lineage>
        <taxon>Eukaryota</taxon>
        <taxon>Fungi</taxon>
        <taxon>Fungi incertae sedis</taxon>
        <taxon>Mucoromycota</taxon>
        <taxon>Glomeromycotina</taxon>
        <taxon>Glomeromycetes</taxon>
        <taxon>Diversisporales</taxon>
        <taxon>Gigasporaceae</taxon>
        <taxon>Gigaspora</taxon>
    </lineage>
</organism>
<reference evidence="6 7" key="1">
    <citation type="journal article" date="2019" name="Environ. Microbiol.">
        <title>At the nexus of three kingdoms: the genome of the mycorrhizal fungus Gigaspora margarita provides insights into plant, endobacterial and fungal interactions.</title>
        <authorList>
            <person name="Venice F."/>
            <person name="Ghignone S."/>
            <person name="Salvioli di Fossalunga A."/>
            <person name="Amselem J."/>
            <person name="Novero M."/>
            <person name="Xianan X."/>
            <person name="Sedzielewska Toro K."/>
            <person name="Morin E."/>
            <person name="Lipzen A."/>
            <person name="Grigoriev I.V."/>
            <person name="Henrissat B."/>
            <person name="Martin F.M."/>
            <person name="Bonfante P."/>
        </authorList>
    </citation>
    <scope>NUCLEOTIDE SEQUENCE [LARGE SCALE GENOMIC DNA]</scope>
    <source>
        <strain evidence="6 7">BEG34</strain>
    </source>
</reference>
<dbReference type="InterPro" id="IPR008984">
    <property type="entry name" value="SMAD_FHA_dom_sf"/>
</dbReference>
<comment type="subcellular location">
    <subcellularLocation>
        <location evidence="1">Membrane</location>
        <topology evidence="1">Single-pass membrane protein</topology>
    </subcellularLocation>
</comment>
<dbReference type="Gene3D" id="3.30.70.270">
    <property type="match status" value="1"/>
</dbReference>
<evidence type="ECO:0000259" key="5">
    <source>
        <dbReference type="PROSITE" id="PS50887"/>
    </source>
</evidence>
<evidence type="ECO:0000259" key="4">
    <source>
        <dbReference type="PROSITE" id="PS50011"/>
    </source>
</evidence>
<keyword evidence="7" id="KW-1185">Reference proteome</keyword>
<dbReference type="InterPro" id="IPR000719">
    <property type="entry name" value="Prot_kinase_dom"/>
</dbReference>
<dbReference type="GO" id="GO:0005524">
    <property type="term" value="F:ATP binding"/>
    <property type="evidence" value="ECO:0007669"/>
    <property type="project" value="InterPro"/>
</dbReference>
<dbReference type="Pfam" id="PF24209">
    <property type="entry name" value="DUF7431"/>
    <property type="match status" value="1"/>
</dbReference>
<dbReference type="InterPro" id="IPR029787">
    <property type="entry name" value="Nucleotide_cyclase"/>
</dbReference>
<dbReference type="FunFam" id="3.30.70.270:FF:000001">
    <property type="entry name" value="Diguanylate cyclase domain protein"/>
    <property type="match status" value="1"/>
</dbReference>
<dbReference type="InterPro" id="IPR001245">
    <property type="entry name" value="Ser-Thr/Tyr_kinase_cat_dom"/>
</dbReference>
<dbReference type="SUPFAM" id="SSF49879">
    <property type="entry name" value="SMAD/FHA domain"/>
    <property type="match status" value="1"/>
</dbReference>
<dbReference type="Proteomes" id="UP000439903">
    <property type="component" value="Unassembled WGS sequence"/>
</dbReference>
<dbReference type="PANTHER" id="PTHR45138:SF9">
    <property type="entry name" value="DIGUANYLATE CYCLASE DGCM-RELATED"/>
    <property type="match status" value="1"/>
</dbReference>
<evidence type="ECO:0000313" key="7">
    <source>
        <dbReference type="Proteomes" id="UP000439903"/>
    </source>
</evidence>
<dbReference type="OrthoDB" id="2325869at2759"/>
<dbReference type="GO" id="GO:0043709">
    <property type="term" value="P:cell adhesion involved in single-species biofilm formation"/>
    <property type="evidence" value="ECO:0007669"/>
    <property type="project" value="TreeGrafter"/>
</dbReference>
<gene>
    <name evidence="6" type="ORF">F8M41_024615</name>
</gene>
<dbReference type="SMART" id="SM00267">
    <property type="entry name" value="GGDEF"/>
    <property type="match status" value="1"/>
</dbReference>
<evidence type="ECO:0000256" key="1">
    <source>
        <dbReference type="ARBA" id="ARBA00004167"/>
    </source>
</evidence>
<dbReference type="InterPro" id="IPR011009">
    <property type="entry name" value="Kinase-like_dom_sf"/>
</dbReference>
<dbReference type="CDD" id="cd00060">
    <property type="entry name" value="FHA"/>
    <property type="match status" value="1"/>
</dbReference>
<evidence type="ECO:0000259" key="3">
    <source>
        <dbReference type="PROSITE" id="PS50006"/>
    </source>
</evidence>
<sequence length="1274" mass="147650">MEFFSQNMDWFLNNIQYIFRKEFFNYSEFQNVETISDRLSVAYLESMEPNKSHVVLKYLKINNKAEYYKKFDREINNLKKIKANENVIGFVGITQDPSKKFHSMVLQYCFNKTLREHLINEEGFSKDWQHKIKMAKEIANGLKYIHMANIVHCNLSSKTIMNHNGKLMIIGFSSSISLDNDDKIKIASEITGENVAYVDPKCFDPNCNFDKSSDIYSLGVILWEISSSKPPFNNKKLDLNNLKISIINGERENPINSTPIDYKELYCDAWNNNPKKKRPSIEEVVNRLEDIEFDDVYHDHDYIPEIFSEKKNISVSKKDACLKVIEGRPQNQYFFIPIGEVSIGRNNSNYIIIKDQNVARKHAIIKSEQGKVDIIDFGSDLGIFVNGERLKFRTFYTLKRDDKIKMGRCTLQYLPAGEYENCIDIPLQIYNKDYLLKSLKNEFENATKNKKNLSLLFFDLDHFKRINDENNHEAGDYVLKELAKLIQNTLVRDEDIFARFGGDEFTITLRDTDLKSASEMAEKIRASIEAHQFTYNEKRLLVTLSIGVSGMNSSVETYEILLKHADEASKKAKDYGKNRVVIWENVQKSIQKSTSKNTLYSTPSESESESNILDFGSDVQNIKPYLSPKINAGTISVNEKIKVRVKIDGAEYVWANLNKSDNLNKVRTTLLESYTTVNITNCINFIKDEALIDIDHENEYTLEEILNGNIIYLKENPRPSWRELERKFKLGYGRKYEENVDDVADKKSYNIKRCDFKVFDETYTDMKEISSNDEFVRNKDLFLKSPKLSFSIESENTPQNHSEASSNVALKYFRKAVITIKKDNLQPTKEFEEAVQKAVESQSLNNVKEIIEKFGQFIPTIVLFGGRHHYNEITHTTVSSGNYLKAFSASFNVYGQGLSAQYKSGTANKSGSIIKHQDFLILGGDKIKAYQGKEEEWITSLQDFKYWVPIEFRDPISIFECLDEKLKSQIREINGKTIIYSNVQDYDDVEISNFDSYRDTLVKNSDIDIEKMFSNPDMDPQVFATVLGTDDKVFTCMLYIDDQDSKVPKIVINCIQSNCDGQKKFHVKIGWMVVGYNLNFIPARNRLYSTKKVINSEQCNENYVLKTSEDNYLAYGTPVVYELNDCSVIGHHFSRCGKKSHMCLYRYNLNEKKYFKLLNCEFNILSFINVPITKIFKYVEIKRKPPEGNETLTKYKLSENNESKNAENRLPKFISLYTHITKECQQCYPEFFCGNFENFVLERPEYTNTLIEEPFFAAVFDPDAKDGKCFLLRN</sequence>
<name>A0A8H3XJY9_GIGMA</name>
<dbReference type="AlphaFoldDB" id="A0A8H3XJY9"/>
<dbReference type="InterPro" id="IPR050469">
    <property type="entry name" value="Diguanylate_Cyclase"/>
</dbReference>
<dbReference type="NCBIfam" id="TIGR00254">
    <property type="entry name" value="GGDEF"/>
    <property type="match status" value="1"/>
</dbReference>
<protein>
    <submittedName>
        <fullName evidence="6">GGDEF domain-containing protein</fullName>
    </submittedName>
</protein>
<dbReference type="PANTHER" id="PTHR45138">
    <property type="entry name" value="REGULATORY COMPONENTS OF SENSORY TRANSDUCTION SYSTEM"/>
    <property type="match status" value="1"/>
</dbReference>
<dbReference type="Gene3D" id="2.60.200.20">
    <property type="match status" value="1"/>
</dbReference>
<dbReference type="PROSITE" id="PS50887">
    <property type="entry name" value="GGDEF"/>
    <property type="match status" value="1"/>
</dbReference>
<dbReference type="SUPFAM" id="SSF56112">
    <property type="entry name" value="Protein kinase-like (PK-like)"/>
    <property type="match status" value="1"/>
</dbReference>
<dbReference type="EMBL" id="WTPW01000846">
    <property type="protein sequence ID" value="KAF0475472.1"/>
    <property type="molecule type" value="Genomic_DNA"/>
</dbReference>
<dbReference type="GO" id="GO:0004672">
    <property type="term" value="F:protein kinase activity"/>
    <property type="evidence" value="ECO:0007669"/>
    <property type="project" value="InterPro"/>
</dbReference>
<dbReference type="InterPro" id="IPR000253">
    <property type="entry name" value="FHA_dom"/>
</dbReference>
<evidence type="ECO:0000313" key="6">
    <source>
        <dbReference type="EMBL" id="KAF0475472.1"/>
    </source>
</evidence>
<dbReference type="Pfam" id="PF00990">
    <property type="entry name" value="GGDEF"/>
    <property type="match status" value="1"/>
</dbReference>
<comment type="similarity">
    <text evidence="2">Belongs to the protein kinase superfamily. CAMK Ser/Thr protein kinase family. CHEK2 subfamily.</text>
</comment>
<dbReference type="Pfam" id="PF00498">
    <property type="entry name" value="FHA"/>
    <property type="match status" value="1"/>
</dbReference>
<evidence type="ECO:0000256" key="2">
    <source>
        <dbReference type="ARBA" id="ARBA00005575"/>
    </source>
</evidence>
<dbReference type="GO" id="GO:0052621">
    <property type="term" value="F:diguanylate cyclase activity"/>
    <property type="evidence" value="ECO:0007669"/>
    <property type="project" value="TreeGrafter"/>
</dbReference>
<dbReference type="GO" id="GO:0005886">
    <property type="term" value="C:plasma membrane"/>
    <property type="evidence" value="ECO:0007669"/>
    <property type="project" value="TreeGrafter"/>
</dbReference>
<dbReference type="CDD" id="cd01949">
    <property type="entry name" value="GGDEF"/>
    <property type="match status" value="1"/>
</dbReference>
<feature type="domain" description="Protein kinase" evidence="4">
    <location>
        <begin position="18"/>
        <end position="303"/>
    </location>
</feature>
<feature type="domain" description="GGDEF" evidence="5">
    <location>
        <begin position="451"/>
        <end position="585"/>
    </location>
</feature>
<dbReference type="SMART" id="SM00240">
    <property type="entry name" value="FHA"/>
    <property type="match status" value="1"/>
</dbReference>
<dbReference type="Pfam" id="PF07714">
    <property type="entry name" value="PK_Tyr_Ser-Thr"/>
    <property type="match status" value="1"/>
</dbReference>
<feature type="domain" description="FHA" evidence="3">
    <location>
        <begin position="341"/>
        <end position="390"/>
    </location>
</feature>
<dbReference type="InterPro" id="IPR000160">
    <property type="entry name" value="GGDEF_dom"/>
</dbReference>
<accession>A0A8H3XJY9</accession>
<comment type="caution">
    <text evidence="6">The sequence shown here is derived from an EMBL/GenBank/DDBJ whole genome shotgun (WGS) entry which is preliminary data.</text>
</comment>
<proteinExistence type="inferred from homology"/>
<dbReference type="Gene3D" id="1.10.510.10">
    <property type="entry name" value="Transferase(Phosphotransferase) domain 1"/>
    <property type="match status" value="1"/>
</dbReference>
<dbReference type="PROSITE" id="PS50011">
    <property type="entry name" value="PROTEIN_KINASE_DOM"/>
    <property type="match status" value="1"/>
</dbReference>
<dbReference type="SUPFAM" id="SSF55073">
    <property type="entry name" value="Nucleotide cyclase"/>
    <property type="match status" value="1"/>
</dbReference>
<dbReference type="PROSITE" id="PS50006">
    <property type="entry name" value="FHA_DOMAIN"/>
    <property type="match status" value="1"/>
</dbReference>